<dbReference type="SUPFAM" id="SSF88659">
    <property type="entry name" value="Sigma3 and sigma4 domains of RNA polymerase sigma factors"/>
    <property type="match status" value="1"/>
</dbReference>
<dbReference type="SUPFAM" id="SSF88946">
    <property type="entry name" value="Sigma2 domain of RNA polymerase sigma factors"/>
    <property type="match status" value="1"/>
</dbReference>
<dbReference type="InterPro" id="IPR013249">
    <property type="entry name" value="RNA_pol_sigma70_r4_t2"/>
</dbReference>
<dbReference type="Gene3D" id="1.10.10.10">
    <property type="entry name" value="Winged helix-like DNA-binding domain superfamily/Winged helix DNA-binding domain"/>
    <property type="match status" value="1"/>
</dbReference>
<name>A0A7X2P4C4_9FIRM</name>
<organism evidence="7 8">
    <name type="scientific">Oliverpabstia intestinalis</name>
    <dbReference type="NCBI Taxonomy" id="2606633"/>
    <lineage>
        <taxon>Bacteria</taxon>
        <taxon>Bacillati</taxon>
        <taxon>Bacillota</taxon>
        <taxon>Clostridia</taxon>
        <taxon>Lachnospirales</taxon>
        <taxon>Lachnospiraceae</taxon>
        <taxon>Oliverpabstia</taxon>
    </lineage>
</organism>
<dbReference type="PANTHER" id="PTHR43133">
    <property type="entry name" value="RNA POLYMERASE ECF-TYPE SIGMA FACTO"/>
    <property type="match status" value="1"/>
</dbReference>
<keyword evidence="4" id="KW-0804">Transcription</keyword>
<protein>
    <submittedName>
        <fullName evidence="7">Sigma-70 family RNA polymerase sigma factor</fullName>
    </submittedName>
</protein>
<keyword evidence="8" id="KW-1185">Reference proteome</keyword>
<keyword evidence="2" id="KW-0805">Transcription regulation</keyword>
<dbReference type="InterPro" id="IPR007627">
    <property type="entry name" value="RNA_pol_sigma70_r2"/>
</dbReference>
<gene>
    <name evidence="7" type="ORF">FYJ57_11295</name>
</gene>
<evidence type="ECO:0000256" key="4">
    <source>
        <dbReference type="ARBA" id="ARBA00023163"/>
    </source>
</evidence>
<dbReference type="GO" id="GO:0016987">
    <property type="term" value="F:sigma factor activity"/>
    <property type="evidence" value="ECO:0007669"/>
    <property type="project" value="UniProtKB-KW"/>
</dbReference>
<feature type="domain" description="RNA polymerase sigma factor 70 region 4 type 2" evidence="6">
    <location>
        <begin position="89"/>
        <end position="139"/>
    </location>
</feature>
<evidence type="ECO:0000256" key="2">
    <source>
        <dbReference type="ARBA" id="ARBA00023015"/>
    </source>
</evidence>
<reference evidence="7 8" key="1">
    <citation type="submission" date="2019-08" db="EMBL/GenBank/DDBJ databases">
        <title>In-depth cultivation of the pig gut microbiome towards novel bacterial diversity and tailored functional studies.</title>
        <authorList>
            <person name="Wylensek D."/>
            <person name="Hitch T.C.A."/>
            <person name="Clavel T."/>
        </authorList>
    </citation>
    <scope>NUCLEOTIDE SEQUENCE [LARGE SCALE GENOMIC DNA]</scope>
    <source>
        <strain evidence="7 8">BSM-380-WT-5A</strain>
    </source>
</reference>
<dbReference type="AlphaFoldDB" id="A0A7X2P4C4"/>
<dbReference type="Gene3D" id="1.10.1740.10">
    <property type="match status" value="1"/>
</dbReference>
<comment type="similarity">
    <text evidence="1">Belongs to the sigma-70 factor family. ECF subfamily.</text>
</comment>
<dbReference type="InterPro" id="IPR014284">
    <property type="entry name" value="RNA_pol_sigma-70_dom"/>
</dbReference>
<sequence length="151" mass="17731">MESQSDCMYKMAKTILKNEEDVADAMAETVLVCWEKLSTLKENRYVKTWMIRILMNKCYDLLRKKELLLTEDTVSEADAREDGYGMAEWEQVLQGLDEKYRLVMLLYYVDGFKIREVSEILDIPAATVKTRLVRGRKQLADEMKMERGRTL</sequence>
<evidence type="ECO:0000313" key="8">
    <source>
        <dbReference type="Proteomes" id="UP000440513"/>
    </source>
</evidence>
<evidence type="ECO:0000256" key="3">
    <source>
        <dbReference type="ARBA" id="ARBA00023082"/>
    </source>
</evidence>
<accession>A0A7X2P4C4</accession>
<dbReference type="InterPro" id="IPR013325">
    <property type="entry name" value="RNA_pol_sigma_r2"/>
</dbReference>
<dbReference type="PANTHER" id="PTHR43133:SF51">
    <property type="entry name" value="RNA POLYMERASE SIGMA FACTOR"/>
    <property type="match status" value="1"/>
</dbReference>
<dbReference type="InterPro" id="IPR039425">
    <property type="entry name" value="RNA_pol_sigma-70-like"/>
</dbReference>
<comment type="caution">
    <text evidence="7">The sequence shown here is derived from an EMBL/GenBank/DDBJ whole genome shotgun (WGS) entry which is preliminary data.</text>
</comment>
<evidence type="ECO:0000313" key="7">
    <source>
        <dbReference type="EMBL" id="MST67289.1"/>
    </source>
</evidence>
<dbReference type="InterPro" id="IPR013324">
    <property type="entry name" value="RNA_pol_sigma_r3/r4-like"/>
</dbReference>
<dbReference type="GO" id="GO:0003677">
    <property type="term" value="F:DNA binding"/>
    <property type="evidence" value="ECO:0007669"/>
    <property type="project" value="InterPro"/>
</dbReference>
<proteinExistence type="inferred from homology"/>
<dbReference type="CDD" id="cd06171">
    <property type="entry name" value="Sigma70_r4"/>
    <property type="match status" value="1"/>
</dbReference>
<evidence type="ECO:0000259" key="6">
    <source>
        <dbReference type="Pfam" id="PF08281"/>
    </source>
</evidence>
<dbReference type="Pfam" id="PF08281">
    <property type="entry name" value="Sigma70_r4_2"/>
    <property type="match status" value="1"/>
</dbReference>
<evidence type="ECO:0000259" key="5">
    <source>
        <dbReference type="Pfam" id="PF04542"/>
    </source>
</evidence>
<dbReference type="EMBL" id="VUMS01000021">
    <property type="protein sequence ID" value="MST67289.1"/>
    <property type="molecule type" value="Genomic_DNA"/>
</dbReference>
<dbReference type="InterPro" id="IPR036388">
    <property type="entry name" value="WH-like_DNA-bd_sf"/>
</dbReference>
<dbReference type="GO" id="GO:0006352">
    <property type="term" value="P:DNA-templated transcription initiation"/>
    <property type="evidence" value="ECO:0007669"/>
    <property type="project" value="InterPro"/>
</dbReference>
<evidence type="ECO:0000256" key="1">
    <source>
        <dbReference type="ARBA" id="ARBA00010641"/>
    </source>
</evidence>
<dbReference type="Pfam" id="PF04542">
    <property type="entry name" value="Sigma70_r2"/>
    <property type="match status" value="1"/>
</dbReference>
<dbReference type="NCBIfam" id="TIGR02937">
    <property type="entry name" value="sigma70-ECF"/>
    <property type="match status" value="1"/>
</dbReference>
<feature type="domain" description="RNA polymerase sigma-70 region 2" evidence="5">
    <location>
        <begin position="9"/>
        <end position="65"/>
    </location>
</feature>
<dbReference type="Proteomes" id="UP000440513">
    <property type="component" value="Unassembled WGS sequence"/>
</dbReference>
<keyword evidence="3" id="KW-0731">Sigma factor</keyword>